<proteinExistence type="predicted"/>
<organism evidence="1 4">
    <name type="scientific">Rotaria socialis</name>
    <dbReference type="NCBI Taxonomy" id="392032"/>
    <lineage>
        <taxon>Eukaryota</taxon>
        <taxon>Metazoa</taxon>
        <taxon>Spiralia</taxon>
        <taxon>Gnathifera</taxon>
        <taxon>Rotifera</taxon>
        <taxon>Eurotatoria</taxon>
        <taxon>Bdelloidea</taxon>
        <taxon>Philodinida</taxon>
        <taxon>Philodinidae</taxon>
        <taxon>Rotaria</taxon>
    </lineage>
</organism>
<evidence type="ECO:0000313" key="1">
    <source>
        <dbReference type="EMBL" id="CAF4370497.1"/>
    </source>
</evidence>
<dbReference type="EMBL" id="CAJOBS010003016">
    <property type="protein sequence ID" value="CAF4842847.1"/>
    <property type="molecule type" value="Genomic_DNA"/>
</dbReference>
<dbReference type="EMBL" id="CAJOBQ010004879">
    <property type="protein sequence ID" value="CAF4645703.1"/>
    <property type="molecule type" value="Genomic_DNA"/>
</dbReference>
<dbReference type="Proteomes" id="UP000663851">
    <property type="component" value="Unassembled WGS sequence"/>
</dbReference>
<evidence type="ECO:0000313" key="4">
    <source>
        <dbReference type="Proteomes" id="UP000663851"/>
    </source>
</evidence>
<reference evidence="1" key="1">
    <citation type="submission" date="2021-02" db="EMBL/GenBank/DDBJ databases">
        <authorList>
            <person name="Nowell W R."/>
        </authorList>
    </citation>
    <scope>NUCLEOTIDE SEQUENCE</scope>
</reference>
<dbReference type="EMBL" id="CAJOBO010001368">
    <property type="protein sequence ID" value="CAF4370497.1"/>
    <property type="molecule type" value="Genomic_DNA"/>
</dbReference>
<dbReference type="Proteomes" id="UP000663838">
    <property type="component" value="Unassembled WGS sequence"/>
</dbReference>
<evidence type="ECO:0000313" key="2">
    <source>
        <dbReference type="EMBL" id="CAF4645703.1"/>
    </source>
</evidence>
<name>A0A820M8V2_9BILA</name>
<comment type="caution">
    <text evidence="1">The sequence shown here is derived from an EMBL/GenBank/DDBJ whole genome shotgun (WGS) entry which is preliminary data.</text>
</comment>
<sequence length="77" mass="9462">MIDFYDFKYVPHLNYPHYVFQYYHSITFDEMKHSNHLSRIIFTFPTMFAVQFTNCCSVDYSYFKIISKFIHLINVRS</sequence>
<dbReference type="Proteomes" id="UP000663862">
    <property type="component" value="Unassembled WGS sequence"/>
</dbReference>
<dbReference type="AlphaFoldDB" id="A0A820M8V2"/>
<gene>
    <name evidence="1" type="ORF">HFQ381_LOCUS18024</name>
    <name evidence="3" type="ORF">TOA249_LOCUS26226</name>
    <name evidence="2" type="ORF">TSG867_LOCUS30469</name>
</gene>
<evidence type="ECO:0000313" key="3">
    <source>
        <dbReference type="EMBL" id="CAF4842847.1"/>
    </source>
</evidence>
<protein>
    <submittedName>
        <fullName evidence="1">Uncharacterized protein</fullName>
    </submittedName>
</protein>
<accession>A0A820M8V2</accession>